<organism evidence="2">
    <name type="scientific">Sarcoptes scabiei</name>
    <name type="common">Itch mite</name>
    <name type="synonym">Acarus scabiei</name>
    <dbReference type="NCBI Taxonomy" id="52283"/>
    <lineage>
        <taxon>Eukaryota</taxon>
        <taxon>Metazoa</taxon>
        <taxon>Ecdysozoa</taxon>
        <taxon>Arthropoda</taxon>
        <taxon>Chelicerata</taxon>
        <taxon>Arachnida</taxon>
        <taxon>Acari</taxon>
        <taxon>Acariformes</taxon>
        <taxon>Sarcoptiformes</taxon>
        <taxon>Astigmata</taxon>
        <taxon>Psoroptidia</taxon>
        <taxon>Sarcoptoidea</taxon>
        <taxon>Sarcoptidae</taxon>
        <taxon>Sarcoptinae</taxon>
        <taxon>Sarcoptes</taxon>
    </lineage>
</organism>
<name>A0A834VJ87_SARSC</name>
<dbReference type="Proteomes" id="UP000070412">
    <property type="component" value="Unassembled WGS sequence"/>
</dbReference>
<reference evidence="3" key="3">
    <citation type="submission" date="2022-06" db="UniProtKB">
        <authorList>
            <consortium name="EnsemblMetazoa"/>
        </authorList>
    </citation>
    <scope>IDENTIFICATION</scope>
</reference>
<dbReference type="InterPro" id="IPR029063">
    <property type="entry name" value="SAM-dependent_MTases_sf"/>
</dbReference>
<dbReference type="InterPro" id="IPR013216">
    <property type="entry name" value="Methyltransf_11"/>
</dbReference>
<dbReference type="EnsemblMetazoa" id="SSS_7479s_mrna">
    <property type="protein sequence ID" value="KAF7496213.1"/>
    <property type="gene ID" value="SSS_7479"/>
</dbReference>
<dbReference type="EMBL" id="WVUK01000018">
    <property type="protein sequence ID" value="KAF7496213.1"/>
    <property type="molecule type" value="Genomic_DNA"/>
</dbReference>
<evidence type="ECO:0000313" key="2">
    <source>
        <dbReference type="EMBL" id="KAF7496213.1"/>
    </source>
</evidence>
<gene>
    <name evidence="2" type="ORF">SSS_7479</name>
</gene>
<dbReference type="Pfam" id="PF08241">
    <property type="entry name" value="Methyltransf_11"/>
    <property type="match status" value="1"/>
</dbReference>
<sequence>MSSFGSEKINNQNSTIESNFDFNIDDDDDDLSLTVKLKSLSKQFQSDSKDKDKTLDGTNAHEFLDQLLRPRTMLETETLYSNWSATYEKDIKEMGYNGGPIAAKYFLQMNFDKSSKILDIGAGTGIVGEILSKNGFNHIDALDSNEEMLKILAKKNCYQNLIQCRVEPQTKLPINDREYDCVILAGVFCPGHIDYHSLEQILRITKSGGFICWSMGNPKTYADRDELYAERKFERYIEKLCDQLKWISVLGYPLVVDDYLEQIPGLFYAMQVI</sequence>
<evidence type="ECO:0000259" key="1">
    <source>
        <dbReference type="Pfam" id="PF08241"/>
    </source>
</evidence>
<protein>
    <submittedName>
        <fullName evidence="2">Williams-Beuren syndrome chromosomal region 27 protein</fullName>
    </submittedName>
</protein>
<feature type="domain" description="Methyltransferase type 11" evidence="1">
    <location>
        <begin position="118"/>
        <end position="212"/>
    </location>
</feature>
<reference evidence="4" key="1">
    <citation type="journal article" date="2020" name="PLoS Negl. Trop. Dis.">
        <title>High-quality nuclear genome for Sarcoptes scabiei-A critical resource for a neglected parasite.</title>
        <authorList>
            <person name="Korhonen P.K."/>
            <person name="Gasser R.B."/>
            <person name="Ma G."/>
            <person name="Wang T."/>
            <person name="Stroehlein A.J."/>
            <person name="Young N.D."/>
            <person name="Ang C.S."/>
            <person name="Fernando D.D."/>
            <person name="Lu H.C."/>
            <person name="Taylor S."/>
            <person name="Reynolds S.L."/>
            <person name="Mofiz E."/>
            <person name="Najaraj S.H."/>
            <person name="Gowda H."/>
            <person name="Madugundu A."/>
            <person name="Renuse S."/>
            <person name="Holt D."/>
            <person name="Pandey A."/>
            <person name="Papenfuss A.T."/>
            <person name="Fischer K."/>
        </authorList>
    </citation>
    <scope>NUCLEOTIDE SEQUENCE [LARGE SCALE GENOMIC DNA]</scope>
</reference>
<dbReference type="PANTHER" id="PTHR43591:SF101">
    <property type="entry name" value="METHYLTRANSFERASE-LIKE PROTEIN 27"/>
    <property type="match status" value="1"/>
</dbReference>
<dbReference type="PANTHER" id="PTHR43591">
    <property type="entry name" value="METHYLTRANSFERASE"/>
    <property type="match status" value="1"/>
</dbReference>
<dbReference type="CDD" id="cd02440">
    <property type="entry name" value="AdoMet_MTases"/>
    <property type="match status" value="1"/>
</dbReference>
<dbReference type="SUPFAM" id="SSF53335">
    <property type="entry name" value="S-adenosyl-L-methionine-dependent methyltransferases"/>
    <property type="match status" value="1"/>
</dbReference>
<evidence type="ECO:0000313" key="4">
    <source>
        <dbReference type="Proteomes" id="UP000070412"/>
    </source>
</evidence>
<evidence type="ECO:0000313" key="3">
    <source>
        <dbReference type="EnsemblMetazoa" id="KAF7496213.1"/>
    </source>
</evidence>
<dbReference type="OrthoDB" id="10039245at2759"/>
<dbReference type="Gene3D" id="3.40.50.150">
    <property type="entry name" value="Vaccinia Virus protein VP39"/>
    <property type="match status" value="1"/>
</dbReference>
<dbReference type="AlphaFoldDB" id="A0A834VJ87"/>
<reference evidence="2" key="2">
    <citation type="submission" date="2020-01" db="EMBL/GenBank/DDBJ databases">
        <authorList>
            <person name="Korhonen P.K.K."/>
            <person name="Guangxu M.G."/>
            <person name="Wang T.W."/>
            <person name="Stroehlein A.J.S."/>
            <person name="Young N.D."/>
            <person name="Ang C.-S.A."/>
            <person name="Fernando D.W.F."/>
            <person name="Lu H.L."/>
            <person name="Taylor S.T."/>
            <person name="Ehtesham M.E.M."/>
            <person name="Najaraj S.H.N."/>
            <person name="Harsha G.H.G."/>
            <person name="Madugundu A.M."/>
            <person name="Renuse S.R."/>
            <person name="Holt D.H."/>
            <person name="Pandey A.P."/>
            <person name="Papenfuss A.P."/>
            <person name="Gasser R.B.G."/>
            <person name="Fischer K.F."/>
        </authorList>
    </citation>
    <scope>NUCLEOTIDE SEQUENCE</scope>
    <source>
        <strain evidence="2">SSS_KF_BRIS2020</strain>
    </source>
</reference>
<dbReference type="GO" id="GO:0008757">
    <property type="term" value="F:S-adenosylmethionine-dependent methyltransferase activity"/>
    <property type="evidence" value="ECO:0007669"/>
    <property type="project" value="InterPro"/>
</dbReference>
<accession>A0A834VJ87</accession>
<keyword evidence="4" id="KW-1185">Reference proteome</keyword>
<proteinExistence type="predicted"/>